<evidence type="ECO:0000313" key="3">
    <source>
        <dbReference type="EMBL" id="SMP37168.1"/>
    </source>
</evidence>
<dbReference type="CDD" id="cd03360">
    <property type="entry name" value="LbH_AT_putative"/>
    <property type="match status" value="1"/>
</dbReference>
<protein>
    <submittedName>
        <fullName evidence="3">Sugar O-acyltransferase, sialic acid O-acetyltransferase NeuD family</fullName>
    </submittedName>
</protein>
<comment type="caution">
    <text evidence="3">The sequence shown here is derived from an EMBL/GenBank/DDBJ whole genome shotgun (WGS) entry which is preliminary data.</text>
</comment>
<dbReference type="PANTHER" id="PTHR43300:SF7">
    <property type="entry name" value="UDP-N-ACETYLBACILLOSAMINE N-ACETYLTRANSFERASE"/>
    <property type="match status" value="1"/>
</dbReference>
<dbReference type="InterPro" id="IPR001451">
    <property type="entry name" value="Hexapep"/>
</dbReference>
<dbReference type="InterPro" id="IPR050179">
    <property type="entry name" value="Trans_hexapeptide_repeat"/>
</dbReference>
<dbReference type="RefSeq" id="WP_155189103.1">
    <property type="nucleotide sequence ID" value="NZ_BAAAEA010000006.1"/>
</dbReference>
<dbReference type="EMBL" id="FXTT01000009">
    <property type="protein sequence ID" value="SMP37168.1"/>
    <property type="molecule type" value="Genomic_DNA"/>
</dbReference>
<dbReference type="Pfam" id="PF00132">
    <property type="entry name" value="Hexapep"/>
    <property type="match status" value="1"/>
</dbReference>
<dbReference type="PANTHER" id="PTHR43300">
    <property type="entry name" value="ACETYLTRANSFERASE"/>
    <property type="match status" value="1"/>
</dbReference>
<gene>
    <name evidence="3" type="ORF">SAMN06265374_4520</name>
</gene>
<dbReference type="Pfam" id="PF17836">
    <property type="entry name" value="PglD_N"/>
    <property type="match status" value="1"/>
</dbReference>
<organism evidence="3 4">
    <name type="scientific">Roseibium denhamense</name>
    <dbReference type="NCBI Taxonomy" id="76305"/>
    <lineage>
        <taxon>Bacteria</taxon>
        <taxon>Pseudomonadati</taxon>
        <taxon>Pseudomonadota</taxon>
        <taxon>Alphaproteobacteria</taxon>
        <taxon>Hyphomicrobiales</taxon>
        <taxon>Stappiaceae</taxon>
        <taxon>Roseibium</taxon>
    </lineage>
</organism>
<proteinExistence type="inferred from homology"/>
<accession>A0ABY1PNJ2</accession>
<reference evidence="3 4" key="1">
    <citation type="submission" date="2017-05" db="EMBL/GenBank/DDBJ databases">
        <authorList>
            <person name="Varghese N."/>
            <person name="Submissions S."/>
        </authorList>
    </citation>
    <scope>NUCLEOTIDE SEQUENCE [LARGE SCALE GENOMIC DNA]</scope>
    <source>
        <strain evidence="3 4">DSM 15949</strain>
    </source>
</reference>
<dbReference type="Proteomes" id="UP001157914">
    <property type="component" value="Unassembled WGS sequence"/>
</dbReference>
<dbReference type="InterPro" id="IPR041561">
    <property type="entry name" value="PglD_N"/>
</dbReference>
<keyword evidence="4" id="KW-1185">Reference proteome</keyword>
<dbReference type="NCBIfam" id="TIGR03570">
    <property type="entry name" value="NeuD_NnaD"/>
    <property type="match status" value="1"/>
</dbReference>
<sequence>MTGALPLILLGAGGHAKVIADLASAQDRTVMGHVSPGVPIGSPVGQSEIIGNDLDELSDQYMDYEFFVAIGDNRIRLRELFRLERAGVQITTLIHPRAYVSKDVQVGSGSVIMAGAVVQAGTRIGRACVINTGATVDHDCHVEDGAFIAPGATICGTVTIGQLSFVGAGANVAPNKTLGNNVFIGIGVSVIDNIPTNSRMVPKRA</sequence>
<name>A0ABY1PNJ2_9HYPH</name>
<dbReference type="InterPro" id="IPR011004">
    <property type="entry name" value="Trimer_LpxA-like_sf"/>
</dbReference>
<evidence type="ECO:0000313" key="4">
    <source>
        <dbReference type="Proteomes" id="UP001157914"/>
    </source>
</evidence>
<dbReference type="Gene3D" id="2.160.10.10">
    <property type="entry name" value="Hexapeptide repeat proteins"/>
    <property type="match status" value="1"/>
</dbReference>
<comment type="similarity">
    <text evidence="1">Belongs to the transferase hexapeptide repeat family.</text>
</comment>
<dbReference type="InterPro" id="IPR020019">
    <property type="entry name" value="AcTrfase_PglD-like"/>
</dbReference>
<evidence type="ECO:0000259" key="2">
    <source>
        <dbReference type="Pfam" id="PF17836"/>
    </source>
</evidence>
<evidence type="ECO:0000256" key="1">
    <source>
        <dbReference type="ARBA" id="ARBA00007274"/>
    </source>
</evidence>
<dbReference type="Gene3D" id="3.40.50.20">
    <property type="match status" value="1"/>
</dbReference>
<dbReference type="SUPFAM" id="SSF51161">
    <property type="entry name" value="Trimeric LpxA-like enzymes"/>
    <property type="match status" value="1"/>
</dbReference>
<feature type="domain" description="PglD N-terminal" evidence="2">
    <location>
        <begin position="7"/>
        <end position="78"/>
    </location>
</feature>